<sequence>MGAASRHRYARFRRRTRFARCLVCEGGRHLASGSRRDRSVRVQARILPCSRATFRRHLEVDCGPCQQFRGYIFIGIANGTLAVEGLPDERFEKADPAEINRVLVGALDPVPKVRSSVIAVGGRKIGVLHVSKQETPPVIAIKNIAQDVKEGTIYYRYVGETRAIRPGELRRIIAEREQKAVAEFSRRMARIAEGVEATVNLDMGEVAGKSGRFIIDKSLLPELQFVREGDFTERRGAPALRLIGEVEPIDVSERERVRVVRESVTPDAIVRNFLRGEKVEHPLEYIRAQAHCQRRWLPVWYYVEKVGKPLDELIEDLRSEVASHPATRDFLVQRLIGAERAQRVQVGKVGKLCREIARGKFTPPVDRATDQAFANAVMGLPAGTLDVERFKPILLESLDRVETGSDGAARSAIYRAVCRLDELLHRKA</sequence>
<proteinExistence type="predicted"/>
<gene>
    <name evidence="2" type="ORF">RHODGE_RHODGE_03536</name>
</gene>
<evidence type="ECO:0000313" key="2">
    <source>
        <dbReference type="EMBL" id="VCU10347.1"/>
    </source>
</evidence>
<protein>
    <recommendedName>
        <fullName evidence="1">Schlafen AlbA-2 domain-containing protein</fullName>
    </recommendedName>
</protein>
<organism evidence="2 3">
    <name type="scientific">Rhodoplanes serenus</name>
    <dbReference type="NCBI Taxonomy" id="200615"/>
    <lineage>
        <taxon>Bacteria</taxon>
        <taxon>Pseudomonadati</taxon>
        <taxon>Pseudomonadota</taxon>
        <taxon>Alphaproteobacteria</taxon>
        <taxon>Hyphomicrobiales</taxon>
        <taxon>Nitrobacteraceae</taxon>
        <taxon>Rhodoplanes</taxon>
    </lineage>
</organism>
<evidence type="ECO:0000259" key="1">
    <source>
        <dbReference type="Pfam" id="PF04326"/>
    </source>
</evidence>
<accession>A0A3S4DH91</accession>
<dbReference type="AlphaFoldDB" id="A0A3S4DH91"/>
<comment type="caution">
    <text evidence="2">The sequence shown here is derived from an EMBL/GenBank/DDBJ whole genome shotgun (WGS) entry which is preliminary data.</text>
</comment>
<dbReference type="Pfam" id="PF04326">
    <property type="entry name" value="SLFN_AlbA_2"/>
    <property type="match status" value="1"/>
</dbReference>
<dbReference type="OrthoDB" id="9807907at2"/>
<dbReference type="Proteomes" id="UP000289200">
    <property type="component" value="Unassembled WGS sequence"/>
</dbReference>
<dbReference type="EMBL" id="UWOC01000167">
    <property type="protein sequence ID" value="VCU10347.1"/>
    <property type="molecule type" value="Genomic_DNA"/>
</dbReference>
<name>A0A3S4DH91_9BRAD</name>
<dbReference type="InterPro" id="IPR007421">
    <property type="entry name" value="Schlafen_AlbA_2_dom"/>
</dbReference>
<reference evidence="3" key="1">
    <citation type="submission" date="2018-10" db="EMBL/GenBank/DDBJ databases">
        <authorList>
            <person name="Peiro R."/>
            <person name="Begona"/>
            <person name="Cbmso G."/>
            <person name="Lopez M."/>
            <person name="Gonzalez S."/>
            <person name="Sacristan E."/>
            <person name="Castillo E."/>
        </authorList>
    </citation>
    <scope>NUCLEOTIDE SEQUENCE [LARGE SCALE GENOMIC DNA]</scope>
</reference>
<feature type="domain" description="Schlafen AlbA-2" evidence="1">
    <location>
        <begin position="70"/>
        <end position="163"/>
    </location>
</feature>
<keyword evidence="3" id="KW-1185">Reference proteome</keyword>
<evidence type="ECO:0000313" key="3">
    <source>
        <dbReference type="Proteomes" id="UP000289200"/>
    </source>
</evidence>